<feature type="repeat" description="WD" evidence="3">
    <location>
        <begin position="1383"/>
        <end position="1417"/>
    </location>
</feature>
<gene>
    <name evidence="5" type="ORF">THAR02_10870</name>
</gene>
<feature type="repeat" description="WD" evidence="3">
    <location>
        <begin position="1186"/>
        <end position="1217"/>
    </location>
</feature>
<evidence type="ECO:0000259" key="4">
    <source>
        <dbReference type="PROSITE" id="PS50837"/>
    </source>
</evidence>
<dbReference type="InterPro" id="IPR015943">
    <property type="entry name" value="WD40/YVTN_repeat-like_dom_sf"/>
</dbReference>
<dbReference type="InterPro" id="IPR007111">
    <property type="entry name" value="NACHT_NTPase"/>
</dbReference>
<dbReference type="InterPro" id="IPR029058">
    <property type="entry name" value="AB_hydrolase_fold"/>
</dbReference>
<dbReference type="InterPro" id="IPR056884">
    <property type="entry name" value="NPHP3-like_N"/>
</dbReference>
<feature type="repeat" description="WD" evidence="3">
    <location>
        <begin position="1269"/>
        <end position="1301"/>
    </location>
</feature>
<dbReference type="InterPro" id="IPR027417">
    <property type="entry name" value="P-loop_NTPase"/>
</dbReference>
<dbReference type="Gene3D" id="3.40.50.300">
    <property type="entry name" value="P-loop containing nucleotide triphosphate hydrolases"/>
    <property type="match status" value="1"/>
</dbReference>
<feature type="repeat" description="WD" evidence="3">
    <location>
        <begin position="1227"/>
        <end position="1263"/>
    </location>
</feature>
<comment type="caution">
    <text evidence="5">The sequence shown here is derived from an EMBL/GenBank/DDBJ whole genome shotgun (WGS) entry which is preliminary data.</text>
</comment>
<organism evidence="5 6">
    <name type="scientific">Trichoderma harzianum</name>
    <name type="common">Hypocrea lixii</name>
    <dbReference type="NCBI Taxonomy" id="5544"/>
    <lineage>
        <taxon>Eukaryota</taxon>
        <taxon>Fungi</taxon>
        <taxon>Dikarya</taxon>
        <taxon>Ascomycota</taxon>
        <taxon>Pezizomycotina</taxon>
        <taxon>Sordariomycetes</taxon>
        <taxon>Hypocreomycetidae</taxon>
        <taxon>Hypocreales</taxon>
        <taxon>Hypocreaceae</taxon>
        <taxon>Trichoderma</taxon>
    </lineage>
</organism>
<dbReference type="Pfam" id="PF00400">
    <property type="entry name" value="WD40"/>
    <property type="match status" value="8"/>
</dbReference>
<feature type="repeat" description="WD" evidence="3">
    <location>
        <begin position="1060"/>
        <end position="1101"/>
    </location>
</feature>
<sequence length="1659" mass="185140">MTTEVPTQTCSRLNSFVCSTKHYEVGETQAAMARVYRVRGIPLGWDADRVMSFLAENYRAEPSFGSLACEVHGRSQSATVSFQSIASPPPVQIRLSPANQHARPQIVMIDDDFYGITSLYVPPAQDHKVDIVALSGLGGHAFGSFKQRGGEYMWIRDSLPYDLTLGSNQTCGVGRVMLYGYDSVVNGSSSFQNLEDLATSLRDSLRPIADNADPTSPRPILFIAHSLGGLILKQMLIMLTKSEKDEDLSLLNLIYGAAFFGVPNDGMDIGSIISMAADAPNRSLVESISHVNSQILSILRRDFHNAFGKKGELDIVFFHETRKSPTAKRNLDGTWKMNGPDAVLVTKSSATQGRHWEDRPEYTCAVDRTHSEMVKFKPEDHEYDKVLQRLRDLVKRVLMAPPPLARKEVQSISPALGAEQIAVLDRLSIAKGAPFNSQDEESNPTCLENTRVELLQQISTWIHNPSAKALFWLNGMAGTGKSTISRTIARSLSGTNQLGASFFFKRGEADRGNATKFITTIARQLADKEPRVVPRLMKVIETDSTISGSAIQEQFQKLIFEPLSEIILSSPLVIIVDALDECEGDDKIRSILNLFTRMHSPQIPRVKVFMTSRPELPIRLGFSDAKDTYQDFILHEIKSEIIEHDISIFLEHEFRSIRDDYNRTVAETRRLPPDWPNQPTIKALMDIAIPLFISAATACRFISDRRYGTPNELLEEIIVHKGRSGSSGLSATYLPILNRQIIDVQSKQKKTEIIQQFRKVVGTIIILESPLSSSALAKLLNVSQETIDVRLDMLHSVLHVPSSSKDPVRLLHLSFRDFLVNPETWEETPLGIDEKQMHQDTVIHCFRIMKEKLRRDICDLRKPGIARSDIDQKIIANNIPPELEYACLHWFDHLNRGTIHVSDNELRLFLSNHLLHWIEVLSLTNHVVEGIRAMLRLKKLLKGNSYSHQLLDLVQDSCRFLLHIKCGIENAPLQTYESALIFSPANCLIRSIFRKEEPKWIELKPKMENTWNSCQLTCEDHNGPVYSVAFSPDHQHLASASDDKTIKIWNIETGYCEATLEGLEDSVWSVAYSPDGQRLASASGEGIIMLWDIMTKNCELELEGHNDRVRSVVFSPHDQLLASASFDKTVKLWDIKTGQCQVTLEGHNDWIFSIAFSPDRQHLASASQDKSIKIWNLETGYCEATLEGLEDSVSSVTYSPDSQYLASASDYGILTIWGIIAGDCKTIEGHTMSVNSVVFSHDSQRLASASYDMTIKIWDAKTGHCWAVLEGHGDWVHSVAFSSDGQYLASASEDGTIKIWDATIDYYKDTLEDYSITVGSTTSSPDGQREASLESHEHWIDSLAISPDGIRLAMASEDGMLKIWNTITSHFEAITEGHGYPMVGSLAFSPDNHRLASASDNGTIQIWDITAGDRKVTLKRHTNWVRSIAFSPGGQHLASASFDGTIIIWNTDTGDCQAILTGHSDPVHSVTFSPDGQHLASVSSNKTVKIWDARTGRFEATLEDYNYCIHSAASSPNCRRYSLASYDIIKIWDALTGNCQPTVQGHGGWRESIAFSSDGQRLALTSDNRTVKIWDVMTDHCEARTSHPLPASISLDHPYRHQGYGISADHAWITYQGQNLLWLPSKYRPQRSSINGSTVALSCSLGQVLLFRFSVTAAH</sequence>
<feature type="repeat" description="WD" evidence="3">
    <location>
        <begin position="1102"/>
        <end position="1143"/>
    </location>
</feature>
<dbReference type="OrthoDB" id="538223at2759"/>
<dbReference type="PROSITE" id="PS50294">
    <property type="entry name" value="WD_REPEATS_REGION"/>
    <property type="match status" value="12"/>
</dbReference>
<accession>A0A0F9Z929</accession>
<dbReference type="InterPro" id="IPR019775">
    <property type="entry name" value="WD40_repeat_CS"/>
</dbReference>
<name>A0A0F9Z929_TRIHA</name>
<dbReference type="Pfam" id="PF25173">
    <property type="entry name" value="Beta-prop_WDR3_1st"/>
    <property type="match status" value="1"/>
</dbReference>
<protein>
    <recommendedName>
        <fullName evidence="4">NACHT domain-containing protein</fullName>
    </recommendedName>
</protein>
<dbReference type="InterPro" id="IPR001680">
    <property type="entry name" value="WD40_rpt"/>
</dbReference>
<reference evidence="6" key="1">
    <citation type="journal article" date="2015" name="Genome Announc.">
        <title>Draft whole-genome sequence of the biocontrol agent Trichoderma harzianum T6776.</title>
        <authorList>
            <person name="Baroncelli R."/>
            <person name="Piaggeschi G."/>
            <person name="Fiorini L."/>
            <person name="Bertolini E."/>
            <person name="Zapparata A."/>
            <person name="Pe M.E."/>
            <person name="Sarrocco S."/>
            <person name="Vannacci G."/>
        </authorList>
    </citation>
    <scope>NUCLEOTIDE SEQUENCE [LARGE SCALE GENOMIC DNA]</scope>
    <source>
        <strain evidence="6">T6776</strain>
    </source>
</reference>
<dbReference type="PROSITE" id="PS50082">
    <property type="entry name" value="WD_REPEATS_2"/>
    <property type="match status" value="12"/>
</dbReference>
<dbReference type="Gene3D" id="2.130.10.10">
    <property type="entry name" value="YVTN repeat-like/Quinoprotein amine dehydrogenase"/>
    <property type="match status" value="4"/>
</dbReference>
<evidence type="ECO:0000313" key="6">
    <source>
        <dbReference type="Proteomes" id="UP000034112"/>
    </source>
</evidence>
<evidence type="ECO:0000313" key="5">
    <source>
        <dbReference type="EMBL" id="KKO97026.1"/>
    </source>
</evidence>
<dbReference type="PANTHER" id="PTHR19848">
    <property type="entry name" value="WD40 REPEAT PROTEIN"/>
    <property type="match status" value="1"/>
</dbReference>
<dbReference type="Proteomes" id="UP000034112">
    <property type="component" value="Unassembled WGS sequence"/>
</dbReference>
<evidence type="ECO:0000256" key="1">
    <source>
        <dbReference type="ARBA" id="ARBA00022574"/>
    </source>
</evidence>
<feature type="repeat" description="WD" evidence="3">
    <location>
        <begin position="1018"/>
        <end position="1059"/>
    </location>
</feature>
<keyword evidence="1 3" id="KW-0853">WD repeat</keyword>
<dbReference type="PROSITE" id="PS50837">
    <property type="entry name" value="NACHT"/>
    <property type="match status" value="1"/>
</dbReference>
<feature type="repeat" description="WD" evidence="3">
    <location>
        <begin position="1418"/>
        <end position="1459"/>
    </location>
</feature>
<dbReference type="InterPro" id="IPR020472">
    <property type="entry name" value="WD40_PAC1"/>
</dbReference>
<dbReference type="PRINTS" id="PR00320">
    <property type="entry name" value="GPROTEINBRPT"/>
</dbReference>
<feature type="repeat" description="WD" evidence="3">
    <location>
        <begin position="1460"/>
        <end position="1501"/>
    </location>
</feature>
<dbReference type="InterPro" id="IPR036322">
    <property type="entry name" value="WD40_repeat_dom_sf"/>
</dbReference>
<evidence type="ECO:0000256" key="2">
    <source>
        <dbReference type="ARBA" id="ARBA00022737"/>
    </source>
</evidence>
<evidence type="ECO:0000256" key="3">
    <source>
        <dbReference type="PROSITE-ProRule" id="PRU00221"/>
    </source>
</evidence>
<dbReference type="OMA" id="WVEVMSI"/>
<feature type="domain" description="NACHT" evidence="4">
    <location>
        <begin position="469"/>
        <end position="614"/>
    </location>
</feature>
<dbReference type="InterPro" id="IPR011047">
    <property type="entry name" value="Quinoprotein_ADH-like_sf"/>
</dbReference>
<dbReference type="SMART" id="SM00320">
    <property type="entry name" value="WD40"/>
    <property type="match status" value="13"/>
</dbReference>
<feature type="repeat" description="WD" evidence="3">
    <location>
        <begin position="1543"/>
        <end position="1584"/>
    </location>
</feature>
<dbReference type="EMBL" id="JOKZ01000660">
    <property type="protein sequence ID" value="KKO97026.1"/>
    <property type="molecule type" value="Genomic_DNA"/>
</dbReference>
<dbReference type="PROSITE" id="PS00678">
    <property type="entry name" value="WD_REPEATS_1"/>
    <property type="match status" value="8"/>
</dbReference>
<dbReference type="SUPFAM" id="SSF53474">
    <property type="entry name" value="alpha/beta-Hydrolases"/>
    <property type="match status" value="1"/>
</dbReference>
<dbReference type="SUPFAM" id="SSF50978">
    <property type="entry name" value="WD40 repeat-like"/>
    <property type="match status" value="1"/>
</dbReference>
<dbReference type="PANTHER" id="PTHR19848:SF8">
    <property type="entry name" value="F-BOX AND WD REPEAT DOMAIN CONTAINING 7"/>
    <property type="match status" value="1"/>
</dbReference>
<feature type="repeat" description="WD" evidence="3">
    <location>
        <begin position="1333"/>
        <end position="1365"/>
    </location>
</feature>
<dbReference type="Pfam" id="PF24883">
    <property type="entry name" value="NPHP3_N"/>
    <property type="match status" value="1"/>
</dbReference>
<feature type="repeat" description="WD" evidence="3">
    <location>
        <begin position="1144"/>
        <end position="1185"/>
    </location>
</feature>
<dbReference type="SUPFAM" id="SSF50998">
    <property type="entry name" value="Quinoprotein alcohol dehydrogenase-like"/>
    <property type="match status" value="1"/>
</dbReference>
<keyword evidence="2" id="KW-0677">Repeat</keyword>
<dbReference type="SUPFAM" id="SSF52540">
    <property type="entry name" value="P-loop containing nucleoside triphosphate hydrolases"/>
    <property type="match status" value="1"/>
</dbReference>
<dbReference type="CDD" id="cd00200">
    <property type="entry name" value="WD40"/>
    <property type="match status" value="2"/>
</dbReference>
<proteinExistence type="predicted"/>